<dbReference type="EC" id="3.1.21.10" evidence="14 15"/>
<comment type="cofactor">
    <cofactor evidence="1">
        <name>Mg(2+)</name>
        <dbReference type="ChEBI" id="CHEBI:18420"/>
    </cofactor>
</comment>
<keyword evidence="17" id="KW-1185">Reference proteome</keyword>
<comment type="function">
    <text evidence="12">Endonuclease that resolves Holliday junction intermediates made during homologous genetic recombination and DNA repair. Exhibits sequence and structure-selective cleavage of four-way DNA junctions, where it introduces symmetrical nicks in two strands of the same polarity at the 5' side of CC dinucleotides. Corrects the defects in genetic recombination and DNA repair associated with inactivation of RuvAB or RuvC.</text>
</comment>
<dbReference type="InterPro" id="IPR008822">
    <property type="entry name" value="Endonuclease_RusA-like"/>
</dbReference>
<evidence type="ECO:0000256" key="9">
    <source>
        <dbReference type="ARBA" id="ARBA00022842"/>
    </source>
</evidence>
<dbReference type="InterPro" id="IPR016281">
    <property type="entry name" value="Endonuclease_RusA"/>
</dbReference>
<gene>
    <name evidence="16" type="ORF">J8657_00940</name>
</gene>
<dbReference type="Proteomes" id="UP000810130">
    <property type="component" value="Unassembled WGS sequence"/>
</dbReference>
<sequence length="126" mass="14243">MKLTLPFPPSVNTYWRAPNKGPLVGRHLISQAGRRFVNSLIASVLEQLQRKPSTMTQNVSVTVIFYPPDRSRRDLDNYFKAVFDGLTHAGVWLDDKQVKRIVAEWGPITRPGKTEITITDHQGESA</sequence>
<name>A0ABS5B6T3_9GAMM</name>
<evidence type="ECO:0000313" key="17">
    <source>
        <dbReference type="Proteomes" id="UP000810130"/>
    </source>
</evidence>
<keyword evidence="7 15" id="KW-0227">DNA damage</keyword>
<evidence type="ECO:0000256" key="3">
    <source>
        <dbReference type="ARBA" id="ARBA00014885"/>
    </source>
</evidence>
<evidence type="ECO:0000256" key="12">
    <source>
        <dbReference type="ARBA" id="ARBA00024745"/>
    </source>
</evidence>
<evidence type="ECO:0000256" key="1">
    <source>
        <dbReference type="ARBA" id="ARBA00001946"/>
    </source>
</evidence>
<evidence type="ECO:0000256" key="5">
    <source>
        <dbReference type="ARBA" id="ARBA00022723"/>
    </source>
</evidence>
<proteinExistence type="inferred from homology"/>
<evidence type="ECO:0000256" key="15">
    <source>
        <dbReference type="PIRNR" id="PIRNR001007"/>
    </source>
</evidence>
<organism evidence="16 17">
    <name type="scientific">Dickeya oryzae</name>
    <dbReference type="NCBI Taxonomy" id="1240404"/>
    <lineage>
        <taxon>Bacteria</taxon>
        <taxon>Pseudomonadati</taxon>
        <taxon>Pseudomonadota</taxon>
        <taxon>Gammaproteobacteria</taxon>
        <taxon>Enterobacterales</taxon>
        <taxon>Pectobacteriaceae</taxon>
        <taxon>Dickeya</taxon>
    </lineage>
</organism>
<evidence type="ECO:0000256" key="8">
    <source>
        <dbReference type="ARBA" id="ARBA00022801"/>
    </source>
</evidence>
<comment type="caution">
    <text evidence="16">The sequence shown here is derived from an EMBL/GenBank/DDBJ whole genome shotgun (WGS) entry which is preliminary data.</text>
</comment>
<evidence type="ECO:0000256" key="6">
    <source>
        <dbReference type="ARBA" id="ARBA00022759"/>
    </source>
</evidence>
<evidence type="ECO:0000256" key="4">
    <source>
        <dbReference type="ARBA" id="ARBA00022722"/>
    </source>
</evidence>
<keyword evidence="11 15" id="KW-0234">DNA repair</keyword>
<dbReference type="RefSeq" id="WP_210174026.1">
    <property type="nucleotide sequence ID" value="NZ_JAGJWX010000002.1"/>
</dbReference>
<keyword evidence="8 15" id="KW-0378">Hydrolase</keyword>
<keyword evidence="9" id="KW-0460">Magnesium</keyword>
<evidence type="ECO:0000256" key="7">
    <source>
        <dbReference type="ARBA" id="ARBA00022763"/>
    </source>
</evidence>
<keyword evidence="10" id="KW-0233">DNA recombination</keyword>
<evidence type="ECO:0000256" key="10">
    <source>
        <dbReference type="ARBA" id="ARBA00023172"/>
    </source>
</evidence>
<dbReference type="Pfam" id="PF05866">
    <property type="entry name" value="RusA"/>
    <property type="match status" value="1"/>
</dbReference>
<comment type="function">
    <text evidence="15">Endonuclease that resolves Holliday junction intermediates made during homologous genetic recombination and DNA repair. Exhibits sequence and structure-selective cleavage of four-way DNA junctions, where it introduces symmetrical nicks in two strands of the same polarity at the 5' side of dinucleotides. Corrects the defects in genetic recombination and DNA repair associated with inactivation of ruvAB or ruvC.</text>
</comment>
<dbReference type="GO" id="GO:0016787">
    <property type="term" value="F:hydrolase activity"/>
    <property type="evidence" value="ECO:0007669"/>
    <property type="project" value="UniProtKB-KW"/>
</dbReference>
<dbReference type="SUPFAM" id="SSF103084">
    <property type="entry name" value="Holliday junction resolvase RusA"/>
    <property type="match status" value="1"/>
</dbReference>
<evidence type="ECO:0000313" key="16">
    <source>
        <dbReference type="EMBL" id="MBP2856162.1"/>
    </source>
</evidence>
<evidence type="ECO:0000256" key="2">
    <source>
        <dbReference type="ARBA" id="ARBA00011738"/>
    </source>
</evidence>
<evidence type="ECO:0000256" key="11">
    <source>
        <dbReference type="ARBA" id="ARBA00023204"/>
    </source>
</evidence>
<comment type="similarity">
    <text evidence="15">Belongs to the rusA family.</text>
</comment>
<keyword evidence="6 15" id="KW-0255">Endonuclease</keyword>
<accession>A0ABS5B6T3</accession>
<dbReference type="Gene3D" id="3.30.1330.70">
    <property type="entry name" value="Holliday junction resolvase RusA"/>
    <property type="match status" value="1"/>
</dbReference>
<comment type="catalytic activity">
    <reaction evidence="13 15">
        <text>Endonucleolytic cleavage at a junction such as a reciprocal single-stranded crossover between two homologous DNA duplexes (Holliday junction).</text>
        <dbReference type="EC" id="3.1.21.10"/>
    </reaction>
</comment>
<dbReference type="PIRSF" id="PIRSF001007">
    <property type="entry name" value="RusA"/>
    <property type="match status" value="1"/>
</dbReference>
<dbReference type="EMBL" id="JAGJWX010000002">
    <property type="protein sequence ID" value="MBP2856162.1"/>
    <property type="molecule type" value="Genomic_DNA"/>
</dbReference>
<reference evidence="16 17" key="1">
    <citation type="submission" date="2021-04" db="EMBL/GenBank/DDBJ databases">
        <title>Genomic and host-range diversity within the Dickeya zeae complex, identification of D. zeae and D. oryzae members, proposal of two novel subspecies D. zeae subsp. zeae subsp. nov. and D. zeae subsp. dombae subsp. nov.</title>
        <authorList>
            <person name="Van Gijsegem F."/>
            <person name="Hugouvieux-Cotte-Pattat N."/>
        </authorList>
    </citation>
    <scope>NUCLEOTIDE SEQUENCE [LARGE SCALE GENOMIC DNA]</scope>
    <source>
        <strain evidence="16 17">FVG03</strain>
    </source>
</reference>
<keyword evidence="4 15" id="KW-0540">Nuclease</keyword>
<comment type="subunit">
    <text evidence="2">Homodimer.</text>
</comment>
<evidence type="ECO:0000256" key="13">
    <source>
        <dbReference type="ARBA" id="ARBA00029354"/>
    </source>
</evidence>
<evidence type="ECO:0000256" key="14">
    <source>
        <dbReference type="ARBA" id="ARBA00029488"/>
    </source>
</evidence>
<keyword evidence="5" id="KW-0479">Metal-binding</keyword>
<protein>
    <recommendedName>
        <fullName evidence="3 15">Crossover junction endodeoxyribonuclease rusA</fullName>
        <ecNumber evidence="14 15">3.1.21.10</ecNumber>
    </recommendedName>
</protein>
<dbReference type="InterPro" id="IPR036614">
    <property type="entry name" value="RusA-like_sf"/>
</dbReference>